<name>A0A2H0R909_UNCKA</name>
<sequence length="288" mass="34036">MLQSVTILIPTCDRPKELKKTLRTLSRVVEEPFLHKVLVINNSFTKIPQKWAKHKRVIIKNYYPLNLLESKNKALSQIKSKWVLVLDDDLLFDPNVVKKFVDYSKKYKFNVATGLLKEKNRYKIFDFLNFSTYGKLTFYKVACLNTHKILSNKPHYIDFAPGGFMFAKTSILKKIKYDTNYLFPFYNEDTHLTLNAKKVMFFPKIKALHLKAKKGGNRNISNLKDWYYAFGFNNSYFVNKNFSGFYYFLYSVFRARDHLHVLKKPNLSLLLTYIKGIYYGYIKAKNKN</sequence>
<comment type="caution">
    <text evidence="2">The sequence shown here is derived from an EMBL/GenBank/DDBJ whole genome shotgun (WGS) entry which is preliminary data.</text>
</comment>
<gene>
    <name evidence="2" type="ORF">COV24_04930</name>
</gene>
<feature type="domain" description="Glycosyltransferase 2-like" evidence="1">
    <location>
        <begin position="6"/>
        <end position="121"/>
    </location>
</feature>
<evidence type="ECO:0000313" key="3">
    <source>
        <dbReference type="Proteomes" id="UP000230214"/>
    </source>
</evidence>
<evidence type="ECO:0000313" key="2">
    <source>
        <dbReference type="EMBL" id="PIR42970.1"/>
    </source>
</evidence>
<dbReference type="Pfam" id="PF00535">
    <property type="entry name" value="Glycos_transf_2"/>
    <property type="match status" value="1"/>
</dbReference>
<dbReference type="Proteomes" id="UP000230214">
    <property type="component" value="Unassembled WGS sequence"/>
</dbReference>
<organism evidence="2 3">
    <name type="scientific">candidate division WWE3 bacterium CG10_big_fil_rev_8_21_14_0_10_32_10</name>
    <dbReference type="NCBI Taxonomy" id="1975090"/>
    <lineage>
        <taxon>Bacteria</taxon>
        <taxon>Katanobacteria</taxon>
    </lineage>
</organism>
<dbReference type="AlphaFoldDB" id="A0A2H0R909"/>
<protein>
    <recommendedName>
        <fullName evidence="1">Glycosyltransferase 2-like domain-containing protein</fullName>
    </recommendedName>
</protein>
<dbReference type="InterPro" id="IPR001173">
    <property type="entry name" value="Glyco_trans_2-like"/>
</dbReference>
<reference evidence="2 3" key="1">
    <citation type="submission" date="2017-09" db="EMBL/GenBank/DDBJ databases">
        <title>Depth-based differentiation of microbial function through sediment-hosted aquifers and enrichment of novel symbionts in the deep terrestrial subsurface.</title>
        <authorList>
            <person name="Probst A.J."/>
            <person name="Ladd B."/>
            <person name="Jarett J.K."/>
            <person name="Geller-Mcgrath D.E."/>
            <person name="Sieber C.M."/>
            <person name="Emerson J.B."/>
            <person name="Anantharaman K."/>
            <person name="Thomas B.C."/>
            <person name="Malmstrom R."/>
            <person name="Stieglmeier M."/>
            <person name="Klingl A."/>
            <person name="Woyke T."/>
            <person name="Ryan C.M."/>
            <person name="Banfield J.F."/>
        </authorList>
    </citation>
    <scope>NUCLEOTIDE SEQUENCE [LARGE SCALE GENOMIC DNA]</scope>
    <source>
        <strain evidence="2">CG10_big_fil_rev_8_21_14_0_10_32_10</strain>
    </source>
</reference>
<dbReference type="InterPro" id="IPR029044">
    <property type="entry name" value="Nucleotide-diphossugar_trans"/>
</dbReference>
<dbReference type="Gene3D" id="3.90.550.10">
    <property type="entry name" value="Spore Coat Polysaccharide Biosynthesis Protein SpsA, Chain A"/>
    <property type="match status" value="1"/>
</dbReference>
<proteinExistence type="predicted"/>
<accession>A0A2H0R909</accession>
<dbReference type="EMBL" id="PCXU01000044">
    <property type="protein sequence ID" value="PIR42970.1"/>
    <property type="molecule type" value="Genomic_DNA"/>
</dbReference>
<dbReference type="SUPFAM" id="SSF53448">
    <property type="entry name" value="Nucleotide-diphospho-sugar transferases"/>
    <property type="match status" value="1"/>
</dbReference>
<evidence type="ECO:0000259" key="1">
    <source>
        <dbReference type="Pfam" id="PF00535"/>
    </source>
</evidence>